<dbReference type="SUPFAM" id="SSF57196">
    <property type="entry name" value="EGF/Laminin"/>
    <property type="match status" value="3"/>
</dbReference>
<dbReference type="CDD" id="cd00054">
    <property type="entry name" value="EGF_CA"/>
    <property type="match status" value="5"/>
</dbReference>
<dbReference type="GO" id="GO:0003008">
    <property type="term" value="P:system process"/>
    <property type="evidence" value="ECO:0007669"/>
    <property type="project" value="UniProtKB-ARBA"/>
</dbReference>
<dbReference type="SMR" id="A0A482XE16"/>
<keyword evidence="8" id="KW-0812">Transmembrane</keyword>
<evidence type="ECO:0000313" key="12">
    <source>
        <dbReference type="Proteomes" id="UP000291343"/>
    </source>
</evidence>
<organism evidence="11 12">
    <name type="scientific">Laodelphax striatellus</name>
    <name type="common">Small brown planthopper</name>
    <name type="synonym">Delphax striatella</name>
    <dbReference type="NCBI Taxonomy" id="195883"/>
    <lineage>
        <taxon>Eukaryota</taxon>
        <taxon>Metazoa</taxon>
        <taxon>Ecdysozoa</taxon>
        <taxon>Arthropoda</taxon>
        <taxon>Hexapoda</taxon>
        <taxon>Insecta</taxon>
        <taxon>Pterygota</taxon>
        <taxon>Neoptera</taxon>
        <taxon>Paraneoptera</taxon>
        <taxon>Hemiptera</taxon>
        <taxon>Auchenorrhyncha</taxon>
        <taxon>Fulgoroidea</taxon>
        <taxon>Delphacidae</taxon>
        <taxon>Criomorphinae</taxon>
        <taxon>Laodelphax</taxon>
    </lineage>
</organism>
<keyword evidence="8" id="KW-1133">Transmembrane helix</keyword>
<dbReference type="PROSITE" id="PS50026">
    <property type="entry name" value="EGF_3"/>
    <property type="match status" value="7"/>
</dbReference>
<evidence type="ECO:0000313" key="11">
    <source>
        <dbReference type="EMBL" id="RZF43780.1"/>
    </source>
</evidence>
<dbReference type="FunFam" id="2.10.25.10:FF:000061">
    <property type="entry name" value="Delta-like protein"/>
    <property type="match status" value="1"/>
</dbReference>
<feature type="domain" description="EGF-like" evidence="10">
    <location>
        <begin position="316"/>
        <end position="355"/>
    </location>
</feature>
<feature type="disulfide bond" evidence="6">
    <location>
        <begin position="243"/>
        <end position="260"/>
    </location>
</feature>
<keyword evidence="12" id="KW-1185">Reference proteome</keyword>
<feature type="disulfide bond" evidence="6">
    <location>
        <begin position="361"/>
        <end position="371"/>
    </location>
</feature>
<dbReference type="InterPro" id="IPR000152">
    <property type="entry name" value="EGF-type_Asp/Asn_hydroxyl_site"/>
</dbReference>
<dbReference type="PANTHER" id="PTHR24049">
    <property type="entry name" value="CRUMBS FAMILY MEMBER"/>
    <property type="match status" value="1"/>
</dbReference>
<dbReference type="PRINTS" id="PR00010">
    <property type="entry name" value="EGFBLOOD"/>
</dbReference>
<dbReference type="FunFam" id="2.10.25.10:FF:000066">
    <property type="entry name" value="FAT atypical cadherin 4"/>
    <property type="match status" value="1"/>
</dbReference>
<dbReference type="PROSITE" id="PS01187">
    <property type="entry name" value="EGF_CA"/>
    <property type="match status" value="1"/>
</dbReference>
<feature type="disulfide bond" evidence="6">
    <location>
        <begin position="458"/>
        <end position="467"/>
    </location>
</feature>
<keyword evidence="4 6" id="KW-1015">Disulfide bond</keyword>
<feature type="region of interest" description="Disordered" evidence="7">
    <location>
        <begin position="22"/>
        <end position="62"/>
    </location>
</feature>
<feature type="signal peptide" evidence="9">
    <location>
        <begin position="1"/>
        <end position="20"/>
    </location>
</feature>
<feature type="domain" description="EGF-like" evidence="10">
    <location>
        <begin position="273"/>
        <end position="314"/>
    </location>
</feature>
<gene>
    <name evidence="11" type="ORF">LSTR_LSTR009203</name>
</gene>
<comment type="caution">
    <text evidence="11">The sequence shown here is derived from an EMBL/GenBank/DDBJ whole genome shotgun (WGS) entry which is preliminary data.</text>
</comment>
<keyword evidence="1 6" id="KW-0245">EGF-like domain</keyword>
<dbReference type="InterPro" id="IPR001881">
    <property type="entry name" value="EGF-like_Ca-bd_dom"/>
</dbReference>
<evidence type="ECO:0000256" key="8">
    <source>
        <dbReference type="SAM" id="Phobius"/>
    </source>
</evidence>
<dbReference type="EMBL" id="QKKF02012223">
    <property type="protein sequence ID" value="RZF43780.1"/>
    <property type="molecule type" value="Genomic_DNA"/>
</dbReference>
<dbReference type="SMART" id="SM00179">
    <property type="entry name" value="EGF_CA"/>
    <property type="match status" value="6"/>
</dbReference>
<feature type="domain" description="EGF-like" evidence="10">
    <location>
        <begin position="233"/>
        <end position="272"/>
    </location>
</feature>
<dbReference type="SUPFAM" id="SSF57184">
    <property type="entry name" value="Growth factor receptor domain"/>
    <property type="match status" value="1"/>
</dbReference>
<evidence type="ECO:0000256" key="5">
    <source>
        <dbReference type="ARBA" id="ARBA00023180"/>
    </source>
</evidence>
<feature type="disulfide bond" evidence="6">
    <location>
        <begin position="497"/>
        <end position="506"/>
    </location>
</feature>
<evidence type="ECO:0000259" key="10">
    <source>
        <dbReference type="PROSITE" id="PS50026"/>
    </source>
</evidence>
<feature type="disulfide bond" evidence="6">
    <location>
        <begin position="304"/>
        <end position="313"/>
    </location>
</feature>
<dbReference type="InterPro" id="IPR051022">
    <property type="entry name" value="Notch_Cell-Fate_Det"/>
</dbReference>
<dbReference type="PROSITE" id="PS01186">
    <property type="entry name" value="EGF_2"/>
    <property type="match status" value="7"/>
</dbReference>
<evidence type="ECO:0000256" key="3">
    <source>
        <dbReference type="ARBA" id="ARBA00022737"/>
    </source>
</evidence>
<keyword evidence="5" id="KW-0325">Glycoprotein</keyword>
<feature type="disulfide bond" evidence="6">
    <location>
        <begin position="420"/>
        <end position="429"/>
    </location>
</feature>
<dbReference type="PROSITE" id="PS00022">
    <property type="entry name" value="EGF_1"/>
    <property type="match status" value="7"/>
</dbReference>
<feature type="domain" description="EGF-like" evidence="10">
    <location>
        <begin position="357"/>
        <end position="392"/>
    </location>
</feature>
<protein>
    <recommendedName>
        <fullName evidence="10">EGF-like domain-containing protein</fullName>
    </recommendedName>
</protein>
<feature type="transmembrane region" description="Helical" evidence="8">
    <location>
        <begin position="559"/>
        <end position="580"/>
    </location>
</feature>
<dbReference type="FunFam" id="2.10.25.10:FF:000494">
    <property type="entry name" value="Weary, isoform B"/>
    <property type="match status" value="1"/>
</dbReference>
<dbReference type="InParanoid" id="A0A482XE16"/>
<evidence type="ECO:0000256" key="9">
    <source>
        <dbReference type="SAM" id="SignalP"/>
    </source>
</evidence>
<dbReference type="Pfam" id="PF00008">
    <property type="entry name" value="EGF"/>
    <property type="match status" value="6"/>
</dbReference>
<keyword evidence="3" id="KW-0677">Repeat</keyword>
<dbReference type="InterPro" id="IPR000742">
    <property type="entry name" value="EGF"/>
</dbReference>
<evidence type="ECO:0000256" key="4">
    <source>
        <dbReference type="ARBA" id="ARBA00023157"/>
    </source>
</evidence>
<proteinExistence type="predicted"/>
<evidence type="ECO:0000256" key="2">
    <source>
        <dbReference type="ARBA" id="ARBA00022729"/>
    </source>
</evidence>
<reference evidence="11 12" key="1">
    <citation type="journal article" date="2017" name="Gigascience">
        <title>Genome sequence of the small brown planthopper, Laodelphax striatellus.</title>
        <authorList>
            <person name="Zhu J."/>
            <person name="Jiang F."/>
            <person name="Wang X."/>
            <person name="Yang P."/>
            <person name="Bao Y."/>
            <person name="Zhao W."/>
            <person name="Wang W."/>
            <person name="Lu H."/>
            <person name="Wang Q."/>
            <person name="Cui N."/>
            <person name="Li J."/>
            <person name="Chen X."/>
            <person name="Luo L."/>
            <person name="Yu J."/>
            <person name="Kang L."/>
            <person name="Cui F."/>
        </authorList>
    </citation>
    <scope>NUCLEOTIDE SEQUENCE [LARGE SCALE GENOMIC DNA]</scope>
    <source>
        <strain evidence="11">Lst14</strain>
    </source>
</reference>
<evidence type="ECO:0000256" key="6">
    <source>
        <dbReference type="PROSITE-ProRule" id="PRU00076"/>
    </source>
</evidence>
<feature type="disulfide bond" evidence="6">
    <location>
        <begin position="262"/>
        <end position="271"/>
    </location>
</feature>
<dbReference type="PROSITE" id="PS00010">
    <property type="entry name" value="ASX_HYDROXYL"/>
    <property type="match status" value="3"/>
</dbReference>
<feature type="disulfide bond" evidence="6">
    <location>
        <begin position="345"/>
        <end position="354"/>
    </location>
</feature>
<feature type="chain" id="PRO_5019788402" description="EGF-like domain-containing protein" evidence="9">
    <location>
        <begin position="21"/>
        <end position="654"/>
    </location>
</feature>
<sequence>MLPTFIYLCTCAIVGNTALAQSGTTVPPTPSTTVTPSTPNPSSGTTVVPTSTIAPTSTETGESTTIGIGLAATGTTVPPGLPTVVANENGQQTCLLWPAPGATLWRTNQTLQLSLPSMEGEEVIWEASTFMQSGDVLLVRINDSLLDSPAKGAAAEGAAATAKGAELAVYSATRAHDSCRLDDTVLLDIAPMTLDGHKVIALYDKDLADGVNKLIVTSEAWGTHCVQLNIVVKSDNCGDNQDCSTKGLCYTNSSMDSYECHCCPGFIGLHCEEQHACYSNPCLNEGICVDLSQGQEGNTFQCLCPFGFTGKLCQDTRNPCDSSPCQHGGECQPSNETAQQFKCTCQVGYSGALCQHNQDRCLSSPCLHGICVDQRDGYRCFCQPGFAGDQCQYEYNECESSPCRNGGTCTDHIGSFSCTCGRGYTGRMCNIKVDLCDPNPCSHHHYCVDKGNTYSCDCPKGFTGTDCLTPTKAACSANPCHNGGTCWSSIDSFYCACRPGFTGKICNEEVVFEVIPSSSSVDIGELGGPDQGVGAGAGAGGGIDLRMPISFHLDHLHNVYVAAGTLACALLIVLLTVAVCHCRMHETYKRCFLRATPLLPCNVTRLDSDKKPSRLDVEREHMQPLASRTYPAMDNSDMYYALDFSDSQSSPLIQ</sequence>
<keyword evidence="8" id="KW-0472">Membrane</keyword>
<name>A0A482XE16_LAOST</name>
<comment type="caution">
    <text evidence="6">Lacks conserved residue(s) required for the propagation of feature annotation.</text>
</comment>
<dbReference type="InterPro" id="IPR018097">
    <property type="entry name" value="EGF_Ca-bd_CS"/>
</dbReference>
<dbReference type="OrthoDB" id="283575at2759"/>
<dbReference type="STRING" id="195883.A0A482XE16"/>
<feature type="domain" description="EGF-like" evidence="10">
    <location>
        <begin position="394"/>
        <end position="430"/>
    </location>
</feature>
<dbReference type="GO" id="GO:0005509">
    <property type="term" value="F:calcium ion binding"/>
    <property type="evidence" value="ECO:0007669"/>
    <property type="project" value="InterPro"/>
</dbReference>
<keyword evidence="2 9" id="KW-0732">Signal</keyword>
<dbReference type="AlphaFoldDB" id="A0A482XE16"/>
<evidence type="ECO:0000256" key="7">
    <source>
        <dbReference type="SAM" id="MobiDB-lite"/>
    </source>
</evidence>
<dbReference type="Proteomes" id="UP000291343">
    <property type="component" value="Unassembled WGS sequence"/>
</dbReference>
<dbReference type="Gene3D" id="2.10.25.10">
    <property type="entry name" value="Laminin"/>
    <property type="match status" value="6"/>
</dbReference>
<feature type="domain" description="EGF-like" evidence="10">
    <location>
        <begin position="432"/>
        <end position="468"/>
    </location>
</feature>
<dbReference type="FunFam" id="2.10.25.10:FF:000321">
    <property type="entry name" value="Protein delta homolog 1"/>
    <property type="match status" value="1"/>
</dbReference>
<accession>A0A482XE16</accession>
<evidence type="ECO:0000256" key="1">
    <source>
        <dbReference type="ARBA" id="ARBA00022536"/>
    </source>
</evidence>
<feature type="disulfide bond" evidence="6">
    <location>
        <begin position="382"/>
        <end position="391"/>
    </location>
</feature>
<dbReference type="InterPro" id="IPR009030">
    <property type="entry name" value="Growth_fac_rcpt_cys_sf"/>
</dbReference>
<feature type="domain" description="EGF-like" evidence="10">
    <location>
        <begin position="471"/>
        <end position="507"/>
    </location>
</feature>
<dbReference type="SMART" id="SM00181">
    <property type="entry name" value="EGF"/>
    <property type="match status" value="7"/>
</dbReference>